<dbReference type="PANTHER" id="PTHR43297">
    <property type="entry name" value="OLIGOPEPTIDE TRANSPORT ATP-BINDING PROTEIN APPD"/>
    <property type="match status" value="1"/>
</dbReference>
<dbReference type="PROSITE" id="PS00211">
    <property type="entry name" value="ABC_TRANSPORTER_1"/>
    <property type="match status" value="1"/>
</dbReference>
<dbReference type="InterPro" id="IPR050388">
    <property type="entry name" value="ABC_Ni/Peptide_Import"/>
</dbReference>
<dbReference type="PANTHER" id="PTHR43297:SF2">
    <property type="entry name" value="DIPEPTIDE TRANSPORT ATP-BINDING PROTEIN DPPD"/>
    <property type="match status" value="1"/>
</dbReference>
<keyword evidence="11" id="KW-1185">Reference proteome</keyword>
<evidence type="ECO:0000256" key="8">
    <source>
        <dbReference type="SAM" id="MobiDB-lite"/>
    </source>
</evidence>
<dbReference type="SUPFAM" id="SSF52540">
    <property type="entry name" value="P-loop containing nucleoside triphosphate hydrolases"/>
    <property type="match status" value="1"/>
</dbReference>
<feature type="compositionally biased region" description="Basic and acidic residues" evidence="8">
    <location>
        <begin position="1"/>
        <end position="17"/>
    </location>
</feature>
<evidence type="ECO:0000256" key="4">
    <source>
        <dbReference type="ARBA" id="ARBA00022475"/>
    </source>
</evidence>
<feature type="compositionally biased region" description="Basic and acidic residues" evidence="8">
    <location>
        <begin position="24"/>
        <end position="49"/>
    </location>
</feature>
<keyword evidence="7" id="KW-0472">Membrane</keyword>
<dbReference type="InterPro" id="IPR003593">
    <property type="entry name" value="AAA+_ATPase"/>
</dbReference>
<dbReference type="Pfam" id="PF00005">
    <property type="entry name" value="ABC_tran"/>
    <property type="match status" value="1"/>
</dbReference>
<proteinExistence type="inferred from homology"/>
<dbReference type="GO" id="GO:0005524">
    <property type="term" value="F:ATP binding"/>
    <property type="evidence" value="ECO:0007669"/>
    <property type="project" value="UniProtKB-KW"/>
</dbReference>
<accession>A0A1M7SJU4</accession>
<comment type="subcellular location">
    <subcellularLocation>
        <location evidence="1">Cell membrane</location>
        <topology evidence="1">Peripheral membrane protein</topology>
    </subcellularLocation>
</comment>
<keyword evidence="6 10" id="KW-0067">ATP-binding</keyword>
<evidence type="ECO:0000256" key="7">
    <source>
        <dbReference type="ARBA" id="ARBA00023136"/>
    </source>
</evidence>
<keyword evidence="5" id="KW-0547">Nucleotide-binding</keyword>
<keyword evidence="3" id="KW-0813">Transport</keyword>
<feature type="domain" description="ABC transporter" evidence="9">
    <location>
        <begin position="54"/>
        <end position="301"/>
    </location>
</feature>
<name>A0A1M7SJU4_9FIRM</name>
<dbReference type="GO" id="GO:0016887">
    <property type="term" value="F:ATP hydrolysis activity"/>
    <property type="evidence" value="ECO:0007669"/>
    <property type="project" value="InterPro"/>
</dbReference>
<evidence type="ECO:0000256" key="1">
    <source>
        <dbReference type="ARBA" id="ARBA00004202"/>
    </source>
</evidence>
<evidence type="ECO:0000256" key="3">
    <source>
        <dbReference type="ARBA" id="ARBA00022448"/>
    </source>
</evidence>
<dbReference type="Proteomes" id="UP000184010">
    <property type="component" value="Unassembled WGS sequence"/>
</dbReference>
<evidence type="ECO:0000256" key="2">
    <source>
        <dbReference type="ARBA" id="ARBA00005417"/>
    </source>
</evidence>
<sequence>MRYDGTRYDGTKSDEAKYNNVKYDNAKSDNAKSDDAKLDDTKSGDMKSDDEPVLAVRNLSITYRHHAASVSNVSFALGKGKVLGLAGESGSGKSSVCKAILGLLTPGPAAVSGEIDFMGEELLALPYEERRRINGKEIVFIMQNPMTAFDPCMKIKHHFMETFMAHLLCSKRDALHYASAMLGRVGLGEGDRIMDSYPHMLSGGMLQRVMIALAISLNPILIIADEPTTALDAESQSTVLSLLQTVIRSYQPAMLLVSHELRVLSLLADDIAVMKDGRLIETGSTRDVFGNPQQEYTRELMAAHSLMGEAVLC</sequence>
<evidence type="ECO:0000256" key="5">
    <source>
        <dbReference type="ARBA" id="ARBA00022741"/>
    </source>
</evidence>
<gene>
    <name evidence="10" type="ORF">SAMN02745215_00969</name>
</gene>
<dbReference type="CDD" id="cd03257">
    <property type="entry name" value="ABC_NikE_OppD_transporters"/>
    <property type="match status" value="1"/>
</dbReference>
<organism evidence="10 11">
    <name type="scientific">Desulfitobacterium chlororespirans DSM 11544</name>
    <dbReference type="NCBI Taxonomy" id="1121395"/>
    <lineage>
        <taxon>Bacteria</taxon>
        <taxon>Bacillati</taxon>
        <taxon>Bacillota</taxon>
        <taxon>Clostridia</taxon>
        <taxon>Eubacteriales</taxon>
        <taxon>Desulfitobacteriaceae</taxon>
        <taxon>Desulfitobacterium</taxon>
    </lineage>
</organism>
<protein>
    <submittedName>
        <fullName evidence="10">Nickel transport system ATP-binding protein</fullName>
    </submittedName>
</protein>
<reference evidence="11" key="1">
    <citation type="submission" date="2016-12" db="EMBL/GenBank/DDBJ databases">
        <authorList>
            <person name="Varghese N."/>
            <person name="Submissions S."/>
        </authorList>
    </citation>
    <scope>NUCLEOTIDE SEQUENCE [LARGE SCALE GENOMIC DNA]</scope>
    <source>
        <strain evidence="11">DSM 11544</strain>
    </source>
</reference>
<dbReference type="STRING" id="1121395.SAMN02745215_00969"/>
<keyword evidence="4" id="KW-1003">Cell membrane</keyword>
<feature type="region of interest" description="Disordered" evidence="8">
    <location>
        <begin position="1"/>
        <end position="49"/>
    </location>
</feature>
<dbReference type="InterPro" id="IPR003439">
    <property type="entry name" value="ABC_transporter-like_ATP-bd"/>
</dbReference>
<dbReference type="EMBL" id="FRDN01000004">
    <property type="protein sequence ID" value="SHN58742.1"/>
    <property type="molecule type" value="Genomic_DNA"/>
</dbReference>
<evidence type="ECO:0000259" key="9">
    <source>
        <dbReference type="PROSITE" id="PS50893"/>
    </source>
</evidence>
<dbReference type="InterPro" id="IPR027417">
    <property type="entry name" value="P-loop_NTPase"/>
</dbReference>
<dbReference type="PROSITE" id="PS50893">
    <property type="entry name" value="ABC_TRANSPORTER_2"/>
    <property type="match status" value="1"/>
</dbReference>
<dbReference type="Gene3D" id="3.40.50.300">
    <property type="entry name" value="P-loop containing nucleotide triphosphate hydrolases"/>
    <property type="match status" value="1"/>
</dbReference>
<dbReference type="AlphaFoldDB" id="A0A1M7SJU4"/>
<evidence type="ECO:0000313" key="11">
    <source>
        <dbReference type="Proteomes" id="UP000184010"/>
    </source>
</evidence>
<evidence type="ECO:0000313" key="10">
    <source>
        <dbReference type="EMBL" id="SHN58742.1"/>
    </source>
</evidence>
<evidence type="ECO:0000256" key="6">
    <source>
        <dbReference type="ARBA" id="ARBA00022840"/>
    </source>
</evidence>
<dbReference type="GO" id="GO:0005886">
    <property type="term" value="C:plasma membrane"/>
    <property type="evidence" value="ECO:0007669"/>
    <property type="project" value="UniProtKB-SubCell"/>
</dbReference>
<dbReference type="RefSeq" id="WP_084078432.1">
    <property type="nucleotide sequence ID" value="NZ_FRDN01000004.1"/>
</dbReference>
<dbReference type="InterPro" id="IPR017871">
    <property type="entry name" value="ABC_transporter-like_CS"/>
</dbReference>
<comment type="similarity">
    <text evidence="2">Belongs to the ABC transporter superfamily.</text>
</comment>
<dbReference type="SMART" id="SM00382">
    <property type="entry name" value="AAA"/>
    <property type="match status" value="1"/>
</dbReference>